<dbReference type="InterPro" id="IPR036390">
    <property type="entry name" value="WH_DNA-bd_sf"/>
</dbReference>
<dbReference type="AlphaFoldDB" id="A0A543FG78"/>
<dbReference type="Gene3D" id="1.10.10.10">
    <property type="entry name" value="Winged helix-like DNA-binding domain superfamily/Winged helix DNA-binding domain"/>
    <property type="match status" value="1"/>
</dbReference>
<organism evidence="5 6">
    <name type="scientific">Nocardia bhagyanarayanae</name>
    <dbReference type="NCBI Taxonomy" id="1215925"/>
    <lineage>
        <taxon>Bacteria</taxon>
        <taxon>Bacillati</taxon>
        <taxon>Actinomycetota</taxon>
        <taxon>Actinomycetes</taxon>
        <taxon>Mycobacteriales</taxon>
        <taxon>Nocardiaceae</taxon>
        <taxon>Nocardia</taxon>
    </lineage>
</organism>
<evidence type="ECO:0000256" key="3">
    <source>
        <dbReference type="ARBA" id="ARBA00022691"/>
    </source>
</evidence>
<dbReference type="OrthoDB" id="4145676at2"/>
<proteinExistence type="predicted"/>
<dbReference type="PANTHER" id="PTHR43712:SF2">
    <property type="entry name" value="O-METHYLTRANSFERASE CICE"/>
    <property type="match status" value="1"/>
</dbReference>
<keyword evidence="2 5" id="KW-0808">Transferase</keyword>
<gene>
    <name evidence="5" type="ORF">FB390_4573</name>
</gene>
<keyword evidence="1 5" id="KW-0489">Methyltransferase</keyword>
<comment type="caution">
    <text evidence="5">The sequence shown here is derived from an EMBL/GenBank/DDBJ whole genome shotgun (WGS) entry which is preliminary data.</text>
</comment>
<dbReference type="PROSITE" id="PS50987">
    <property type="entry name" value="HTH_ARSR_2"/>
    <property type="match status" value="1"/>
</dbReference>
<accession>A0A543FG78</accession>
<dbReference type="CDD" id="cd02440">
    <property type="entry name" value="AdoMet_MTases"/>
    <property type="match status" value="1"/>
</dbReference>
<dbReference type="InterPro" id="IPR001845">
    <property type="entry name" value="HTH_ArsR_DNA-bd_dom"/>
</dbReference>
<evidence type="ECO:0000313" key="5">
    <source>
        <dbReference type="EMBL" id="TQM32873.1"/>
    </source>
</evidence>
<name>A0A543FG78_9NOCA</name>
<dbReference type="InterPro" id="IPR036388">
    <property type="entry name" value="WH-like_DNA-bd_sf"/>
</dbReference>
<dbReference type="PIRSF" id="PIRSF005739">
    <property type="entry name" value="O-mtase"/>
    <property type="match status" value="1"/>
</dbReference>
<dbReference type="InterPro" id="IPR029063">
    <property type="entry name" value="SAM-dependent_MTases_sf"/>
</dbReference>
<dbReference type="GO" id="GO:0032259">
    <property type="term" value="P:methylation"/>
    <property type="evidence" value="ECO:0007669"/>
    <property type="project" value="UniProtKB-KW"/>
</dbReference>
<evidence type="ECO:0000259" key="4">
    <source>
        <dbReference type="PROSITE" id="PS50987"/>
    </source>
</evidence>
<dbReference type="InterPro" id="IPR001077">
    <property type="entry name" value="COMT_C"/>
</dbReference>
<dbReference type="InterPro" id="IPR016461">
    <property type="entry name" value="COMT-like"/>
</dbReference>
<dbReference type="SUPFAM" id="SSF46785">
    <property type="entry name" value="Winged helix' DNA-binding domain"/>
    <property type="match status" value="1"/>
</dbReference>
<dbReference type="Gene3D" id="1.10.287.1350">
    <property type="match status" value="1"/>
</dbReference>
<dbReference type="Proteomes" id="UP000316331">
    <property type="component" value="Unassembled WGS sequence"/>
</dbReference>
<feature type="domain" description="HTH arsR-type" evidence="4">
    <location>
        <begin position="36"/>
        <end position="139"/>
    </location>
</feature>
<keyword evidence="6" id="KW-1185">Reference proteome</keyword>
<dbReference type="Pfam" id="PF08100">
    <property type="entry name" value="Dimerisation"/>
    <property type="match status" value="1"/>
</dbReference>
<sequence length="369" mass="40439">MTTTLAKVPPARIVRLVEGARSRLQSIDHKLIPAPVSMLEMITASWLTQAVYTAAKLGIADELSAGPLDAEELAERVGANPDALRRLLRLLSSRSLFRHRKDGRYELTSLGDTLRTDAPISMRAFALLVGCPEHWEHWSMLARSVETGEESVTRLRGMGVFDYMETNRELAEIFNDAMTTVSDMSIPPILAVYDFSAFRTIADVGGGHGRLLAAILKQAPRSTGILFDLPSVTAGAPPLLREHGVADRVTIESGSFFDAVPAGADAYVLKHVVETWDDARALHILRNVRRRIAQDGRLLLIEAVLPQDDSPHFGKLLDMEMLVSVGGRERTAAEYGELLTRAGFRPRRVLPTASPVSVIEAEPDPGHGR</sequence>
<dbReference type="GO" id="GO:0003700">
    <property type="term" value="F:DNA-binding transcription factor activity"/>
    <property type="evidence" value="ECO:0007669"/>
    <property type="project" value="InterPro"/>
</dbReference>
<evidence type="ECO:0000313" key="6">
    <source>
        <dbReference type="Proteomes" id="UP000316331"/>
    </source>
</evidence>
<dbReference type="InterPro" id="IPR012967">
    <property type="entry name" value="COMT_dimerisation"/>
</dbReference>
<dbReference type="GO" id="GO:0008171">
    <property type="term" value="F:O-methyltransferase activity"/>
    <property type="evidence" value="ECO:0007669"/>
    <property type="project" value="InterPro"/>
</dbReference>
<dbReference type="PANTHER" id="PTHR43712">
    <property type="entry name" value="PUTATIVE (AFU_ORTHOLOGUE AFUA_4G14580)-RELATED"/>
    <property type="match status" value="1"/>
</dbReference>
<dbReference type="RefSeq" id="WP_141810711.1">
    <property type="nucleotide sequence ID" value="NZ_VFPG01000001.1"/>
</dbReference>
<keyword evidence="3" id="KW-0949">S-adenosyl-L-methionine</keyword>
<dbReference type="GO" id="GO:0046983">
    <property type="term" value="F:protein dimerization activity"/>
    <property type="evidence" value="ECO:0007669"/>
    <property type="project" value="InterPro"/>
</dbReference>
<reference evidence="5 6" key="1">
    <citation type="submission" date="2019-06" db="EMBL/GenBank/DDBJ databases">
        <title>Sequencing the genomes of 1000 actinobacteria strains.</title>
        <authorList>
            <person name="Klenk H.-P."/>
        </authorList>
    </citation>
    <scope>NUCLEOTIDE SEQUENCE [LARGE SCALE GENOMIC DNA]</scope>
    <source>
        <strain evidence="5 6">DSM 103495</strain>
    </source>
</reference>
<evidence type="ECO:0000256" key="2">
    <source>
        <dbReference type="ARBA" id="ARBA00022679"/>
    </source>
</evidence>
<dbReference type="PROSITE" id="PS51683">
    <property type="entry name" value="SAM_OMT_II"/>
    <property type="match status" value="1"/>
</dbReference>
<dbReference type="Pfam" id="PF00891">
    <property type="entry name" value="Methyltransf_2"/>
    <property type="match status" value="1"/>
</dbReference>
<evidence type="ECO:0000256" key="1">
    <source>
        <dbReference type="ARBA" id="ARBA00022603"/>
    </source>
</evidence>
<dbReference type="EMBL" id="VFPG01000001">
    <property type="protein sequence ID" value="TQM32873.1"/>
    <property type="molecule type" value="Genomic_DNA"/>
</dbReference>
<protein>
    <submittedName>
        <fullName evidence="5">Hydroxyneurosporene-O-methyltransferase</fullName>
    </submittedName>
</protein>
<dbReference type="Gene3D" id="3.40.50.150">
    <property type="entry name" value="Vaccinia Virus protein VP39"/>
    <property type="match status" value="1"/>
</dbReference>
<dbReference type="SUPFAM" id="SSF53335">
    <property type="entry name" value="S-adenosyl-L-methionine-dependent methyltransferases"/>
    <property type="match status" value="1"/>
</dbReference>